<feature type="binding site" evidence="11">
    <location>
        <position position="106"/>
    </location>
    <ligand>
        <name>ATP</name>
        <dbReference type="ChEBI" id="CHEBI:30616"/>
    </ligand>
</feature>
<keyword evidence="3" id="KW-0808">Transferase</keyword>
<evidence type="ECO:0000256" key="10">
    <source>
        <dbReference type="ARBA" id="ARBA00042858"/>
    </source>
</evidence>
<evidence type="ECO:0000256" key="4">
    <source>
        <dbReference type="ARBA" id="ARBA00022741"/>
    </source>
</evidence>
<name>A0A9W5WTV0_BABOV</name>
<dbReference type="FunFam" id="1.10.510.10:FF:000624">
    <property type="entry name" value="Mitogen-activated protein kinase"/>
    <property type="match status" value="1"/>
</dbReference>
<comment type="similarity">
    <text evidence="1">Belongs to the protein kinase superfamily. CMGC Ser/Thr protein kinase family. CDC2/CDKX subfamily.</text>
</comment>
<dbReference type="SMART" id="SM00220">
    <property type="entry name" value="S_TKc"/>
    <property type="match status" value="1"/>
</dbReference>
<dbReference type="GO" id="GO:0005524">
    <property type="term" value="F:ATP binding"/>
    <property type="evidence" value="ECO:0007669"/>
    <property type="project" value="UniProtKB-UniRule"/>
</dbReference>
<evidence type="ECO:0000256" key="3">
    <source>
        <dbReference type="ARBA" id="ARBA00022679"/>
    </source>
</evidence>
<evidence type="ECO:0000256" key="8">
    <source>
        <dbReference type="ARBA" id="ARBA00039612"/>
    </source>
</evidence>
<dbReference type="PROSITE" id="PS00108">
    <property type="entry name" value="PROTEIN_KINASE_ST"/>
    <property type="match status" value="1"/>
</dbReference>
<comment type="caution">
    <text evidence="13">The sequence shown here is derived from an EMBL/GenBank/DDBJ whole genome shotgun (WGS) entry which is preliminary data.</text>
</comment>
<evidence type="ECO:0000313" key="14">
    <source>
        <dbReference type="Proteomes" id="UP001057455"/>
    </source>
</evidence>
<dbReference type="PANTHER" id="PTHR24056">
    <property type="entry name" value="CELL DIVISION PROTEIN KINASE"/>
    <property type="match status" value="1"/>
</dbReference>
<dbReference type="Pfam" id="PF00069">
    <property type="entry name" value="Pkinase"/>
    <property type="match status" value="2"/>
</dbReference>
<reference evidence="13" key="1">
    <citation type="submission" date="2019-12" db="EMBL/GenBank/DDBJ databases">
        <title>Genome sequence of Babesia ovis.</title>
        <authorList>
            <person name="Yamagishi J."/>
            <person name="Sevinc F."/>
            <person name="Xuan X."/>
        </authorList>
    </citation>
    <scope>NUCLEOTIDE SEQUENCE</scope>
    <source>
        <strain evidence="13">Selcuk</strain>
    </source>
</reference>
<dbReference type="InterPro" id="IPR011009">
    <property type="entry name" value="Kinase-like_dom_sf"/>
</dbReference>
<dbReference type="OrthoDB" id="359787at2759"/>
<keyword evidence="2" id="KW-0723">Serine/threonine-protein kinase</keyword>
<dbReference type="SUPFAM" id="SSF56112">
    <property type="entry name" value="Protein kinase-like (PK-like)"/>
    <property type="match status" value="1"/>
</dbReference>
<dbReference type="InterPro" id="IPR017441">
    <property type="entry name" value="Protein_kinase_ATP_BS"/>
</dbReference>
<dbReference type="EMBL" id="BLIY01000006">
    <property type="protein sequence ID" value="GFE53265.1"/>
    <property type="molecule type" value="Genomic_DNA"/>
</dbReference>
<dbReference type="GO" id="GO:0005634">
    <property type="term" value="C:nucleus"/>
    <property type="evidence" value="ECO:0007669"/>
    <property type="project" value="TreeGrafter"/>
</dbReference>
<accession>A0A9W5WTV0</accession>
<dbReference type="Proteomes" id="UP001057455">
    <property type="component" value="Unassembled WGS sequence"/>
</dbReference>
<evidence type="ECO:0000259" key="12">
    <source>
        <dbReference type="PROSITE" id="PS50011"/>
    </source>
</evidence>
<gene>
    <name evidence="13" type="ORF">BaOVIS_006690</name>
</gene>
<protein>
    <recommendedName>
        <fullName evidence="8">Cyclin-dependent kinase 2 homolog</fullName>
    </recommendedName>
    <alternativeName>
        <fullName evidence="9">Cell division control protein 2 homolog</fullName>
    </alternativeName>
    <alternativeName>
        <fullName evidence="10">cdc2-related kinase 2</fullName>
    </alternativeName>
</protein>
<evidence type="ECO:0000256" key="5">
    <source>
        <dbReference type="ARBA" id="ARBA00022777"/>
    </source>
</evidence>
<evidence type="ECO:0000256" key="6">
    <source>
        <dbReference type="ARBA" id="ARBA00022840"/>
    </source>
</evidence>
<comment type="subunit">
    <text evidence="7">May form a complex composed of at least the catalytic subunit CRK2 and a cyclin.</text>
</comment>
<dbReference type="InterPro" id="IPR050108">
    <property type="entry name" value="CDK"/>
</dbReference>
<sequence>MTRADTLRDGAGAVPLSRRASVRGCDLLGDMELDVAHTFDEDLDSELESAGRHDHSGSNYFRDPENNGIRNITDVLSFDKRLGQGVYGDVFLCHLRADRTKRFAVKRIQQAPSPIEKIFGLDQNIIKELHALRALKRPHANIVRLYDFCSAMEPFVPRNTPKSETKDTKRKCVAFYLIFELCDMDLNHFVKELSLKYKAHEVDLLSSTSEHTDGEYNIEDIINQWSTLYLKKRIDEPYKEGVDGTAPRSEKIPLPALNEDIVKVIMYQMLQGLSYIHSNRIIHRDIKPQNILLKRTTGLLDSPDALKSPYAWQVKIGDLGLSTIIPARYLSTMTEEVVTLLYRPPELLLGDCKYTTAVDIWSTATSVGECLLGKPMFRARTEFSVLMRIICTVGAPKLEEMPEFAKQLKYLTESMPQIDRDARSSLRKMFTDHFGRQLLSETGLDLFVNMLQFVPEKRITAEQALRHPWFDDIDSLLKPSIAKSYQCFERVFPKGQRDILPLPFRGDLAEFQRQLRKSNLKGAPIDDPYTQFVFP</sequence>
<keyword evidence="14" id="KW-1185">Reference proteome</keyword>
<organism evidence="13 14">
    <name type="scientific">Babesia ovis</name>
    <dbReference type="NCBI Taxonomy" id="5869"/>
    <lineage>
        <taxon>Eukaryota</taxon>
        <taxon>Sar</taxon>
        <taxon>Alveolata</taxon>
        <taxon>Apicomplexa</taxon>
        <taxon>Aconoidasida</taxon>
        <taxon>Piroplasmida</taxon>
        <taxon>Babesiidae</taxon>
        <taxon>Babesia</taxon>
    </lineage>
</organism>
<keyword evidence="5 13" id="KW-0418">Kinase</keyword>
<dbReference type="InterPro" id="IPR008271">
    <property type="entry name" value="Ser/Thr_kinase_AS"/>
</dbReference>
<dbReference type="AlphaFoldDB" id="A0A9W5WTV0"/>
<proteinExistence type="inferred from homology"/>
<evidence type="ECO:0000256" key="7">
    <source>
        <dbReference type="ARBA" id="ARBA00038543"/>
    </source>
</evidence>
<dbReference type="PROSITE" id="PS00107">
    <property type="entry name" value="PROTEIN_KINASE_ATP"/>
    <property type="match status" value="1"/>
</dbReference>
<feature type="domain" description="Protein kinase" evidence="12">
    <location>
        <begin position="76"/>
        <end position="470"/>
    </location>
</feature>
<evidence type="ECO:0000256" key="11">
    <source>
        <dbReference type="PROSITE-ProRule" id="PRU10141"/>
    </source>
</evidence>
<evidence type="ECO:0000313" key="13">
    <source>
        <dbReference type="EMBL" id="GFE53265.1"/>
    </source>
</evidence>
<dbReference type="PROSITE" id="PS50011">
    <property type="entry name" value="PROTEIN_KINASE_DOM"/>
    <property type="match status" value="1"/>
</dbReference>
<evidence type="ECO:0000256" key="9">
    <source>
        <dbReference type="ARBA" id="ARBA00041902"/>
    </source>
</evidence>
<keyword evidence="6 11" id="KW-0067">ATP-binding</keyword>
<dbReference type="InterPro" id="IPR000719">
    <property type="entry name" value="Prot_kinase_dom"/>
</dbReference>
<dbReference type="Gene3D" id="1.10.510.10">
    <property type="entry name" value="Transferase(Phosphotransferase) domain 1"/>
    <property type="match status" value="2"/>
</dbReference>
<keyword evidence="4 11" id="KW-0547">Nucleotide-binding</keyword>
<evidence type="ECO:0000256" key="2">
    <source>
        <dbReference type="ARBA" id="ARBA00022527"/>
    </source>
</evidence>
<evidence type="ECO:0000256" key="1">
    <source>
        <dbReference type="ARBA" id="ARBA00006485"/>
    </source>
</evidence>
<dbReference type="GO" id="GO:0004674">
    <property type="term" value="F:protein serine/threonine kinase activity"/>
    <property type="evidence" value="ECO:0007669"/>
    <property type="project" value="UniProtKB-KW"/>
</dbReference>